<dbReference type="EMBL" id="JAUEDM010000001">
    <property type="protein sequence ID" value="KAK3331375.1"/>
    <property type="molecule type" value="Genomic_DNA"/>
</dbReference>
<name>A0AAE0IUU6_9PEZI</name>
<dbReference type="AlphaFoldDB" id="A0AAE0IUU6"/>
<dbReference type="InterPro" id="IPR053008">
    <property type="entry name" value="Phomopsin_biosynth_assoc"/>
</dbReference>
<keyword evidence="2" id="KW-1133">Transmembrane helix</keyword>
<proteinExistence type="predicted"/>
<accession>A0AAE0IUU6</accession>
<evidence type="ECO:0000313" key="4">
    <source>
        <dbReference type="Proteomes" id="UP001283341"/>
    </source>
</evidence>
<gene>
    <name evidence="3" type="ORF">B0H66DRAFT_613743</name>
</gene>
<feature type="region of interest" description="Disordered" evidence="1">
    <location>
        <begin position="80"/>
        <end position="114"/>
    </location>
</feature>
<evidence type="ECO:0000256" key="2">
    <source>
        <dbReference type="SAM" id="Phobius"/>
    </source>
</evidence>
<protein>
    <submittedName>
        <fullName evidence="3">Uncharacterized protein</fullName>
    </submittedName>
</protein>
<reference evidence="3" key="2">
    <citation type="submission" date="2023-06" db="EMBL/GenBank/DDBJ databases">
        <authorList>
            <consortium name="Lawrence Berkeley National Laboratory"/>
            <person name="Haridas S."/>
            <person name="Hensen N."/>
            <person name="Bonometti L."/>
            <person name="Westerberg I."/>
            <person name="Brannstrom I.O."/>
            <person name="Guillou S."/>
            <person name="Cros-Aarteil S."/>
            <person name="Calhoun S."/>
            <person name="Kuo A."/>
            <person name="Mondo S."/>
            <person name="Pangilinan J."/>
            <person name="Riley R."/>
            <person name="Labutti K."/>
            <person name="Andreopoulos B."/>
            <person name="Lipzen A."/>
            <person name="Chen C."/>
            <person name="Yanf M."/>
            <person name="Daum C."/>
            <person name="Ng V."/>
            <person name="Clum A."/>
            <person name="Steindorff A."/>
            <person name="Ohm R."/>
            <person name="Martin F."/>
            <person name="Silar P."/>
            <person name="Natvig D."/>
            <person name="Lalanne C."/>
            <person name="Gautier V."/>
            <person name="Ament-Velasquez S.L."/>
            <person name="Kruys A."/>
            <person name="Hutchinson M.I."/>
            <person name="Powell A.J."/>
            <person name="Barry K."/>
            <person name="Miller A.N."/>
            <person name="Grigoriev I.V."/>
            <person name="Debuchy R."/>
            <person name="Gladieux P."/>
            <person name="Thoren M.H."/>
            <person name="Johannesson H."/>
        </authorList>
    </citation>
    <scope>NUCLEOTIDE SEQUENCE</scope>
    <source>
        <strain evidence="3">CBS 118394</strain>
    </source>
</reference>
<feature type="transmembrane region" description="Helical" evidence="2">
    <location>
        <begin position="50"/>
        <end position="76"/>
    </location>
</feature>
<evidence type="ECO:0000256" key="1">
    <source>
        <dbReference type="SAM" id="MobiDB-lite"/>
    </source>
</evidence>
<keyword evidence="2" id="KW-0472">Membrane</keyword>
<comment type="caution">
    <text evidence="3">The sequence shown here is derived from an EMBL/GenBank/DDBJ whole genome shotgun (WGS) entry which is preliminary data.</text>
</comment>
<reference evidence="3" key="1">
    <citation type="journal article" date="2023" name="Mol. Phylogenet. Evol.">
        <title>Genome-scale phylogeny and comparative genomics of the fungal order Sordariales.</title>
        <authorList>
            <person name="Hensen N."/>
            <person name="Bonometti L."/>
            <person name="Westerberg I."/>
            <person name="Brannstrom I.O."/>
            <person name="Guillou S."/>
            <person name="Cros-Aarteil S."/>
            <person name="Calhoun S."/>
            <person name="Haridas S."/>
            <person name="Kuo A."/>
            <person name="Mondo S."/>
            <person name="Pangilinan J."/>
            <person name="Riley R."/>
            <person name="LaButti K."/>
            <person name="Andreopoulos B."/>
            <person name="Lipzen A."/>
            <person name="Chen C."/>
            <person name="Yan M."/>
            <person name="Daum C."/>
            <person name="Ng V."/>
            <person name="Clum A."/>
            <person name="Steindorff A."/>
            <person name="Ohm R.A."/>
            <person name="Martin F."/>
            <person name="Silar P."/>
            <person name="Natvig D.O."/>
            <person name="Lalanne C."/>
            <person name="Gautier V."/>
            <person name="Ament-Velasquez S.L."/>
            <person name="Kruys A."/>
            <person name="Hutchinson M.I."/>
            <person name="Powell A.J."/>
            <person name="Barry K."/>
            <person name="Miller A.N."/>
            <person name="Grigoriev I.V."/>
            <person name="Debuchy R."/>
            <person name="Gladieux P."/>
            <person name="Hiltunen Thoren M."/>
            <person name="Johannesson H."/>
        </authorList>
    </citation>
    <scope>NUCLEOTIDE SEQUENCE</scope>
    <source>
        <strain evidence="3">CBS 118394</strain>
    </source>
</reference>
<feature type="compositionally biased region" description="Low complexity" evidence="1">
    <location>
        <begin position="102"/>
        <end position="114"/>
    </location>
</feature>
<evidence type="ECO:0000313" key="3">
    <source>
        <dbReference type="EMBL" id="KAK3331375.1"/>
    </source>
</evidence>
<keyword evidence="2" id="KW-0812">Transmembrane</keyword>
<dbReference type="PANTHER" id="PTHR35896">
    <property type="entry name" value="IG-LIKE DOMAIN-CONTAINING PROTEIN"/>
    <property type="match status" value="1"/>
</dbReference>
<sequence>MAGKQEYSPVERASLDAAAQSLLSQEDSEKHFTFGRSERRLSPRQRFTRLALRSLAIFVFVLVHAGLVLLLARLIISTPTTNSSTKPASSSTGMSHGHGHGSHSSSGAGGYESAAGDMESHKVHYTLEGVPPSIYKDPSAEFSMVNPCGSSAAEARAAGCRFGVLYGAWLPEQCWDDETEDRFRAYDDWKFYLKPNRTEPLTWDQVAEGDQEYYLVEWQYHQRHCAEMGRRFFTAISRRGMHTIDSYLSQWAHTDHCAHSIMESNPTHELMAILQRKFPDCGLIRWKNE</sequence>
<dbReference type="Proteomes" id="UP001283341">
    <property type="component" value="Unassembled WGS sequence"/>
</dbReference>
<organism evidence="3 4">
    <name type="scientific">Apodospora peruviana</name>
    <dbReference type="NCBI Taxonomy" id="516989"/>
    <lineage>
        <taxon>Eukaryota</taxon>
        <taxon>Fungi</taxon>
        <taxon>Dikarya</taxon>
        <taxon>Ascomycota</taxon>
        <taxon>Pezizomycotina</taxon>
        <taxon>Sordariomycetes</taxon>
        <taxon>Sordariomycetidae</taxon>
        <taxon>Sordariales</taxon>
        <taxon>Lasiosphaeriaceae</taxon>
        <taxon>Apodospora</taxon>
    </lineage>
</organism>
<keyword evidence="4" id="KW-1185">Reference proteome</keyword>
<dbReference type="PANTHER" id="PTHR35896:SF3">
    <property type="entry name" value="MAJOR FACILITATOR SUPERFAMILY TRANSPORTER"/>
    <property type="match status" value="1"/>
</dbReference>